<dbReference type="Pfam" id="PF06750">
    <property type="entry name" value="A24_N_bact"/>
    <property type="match status" value="1"/>
</dbReference>
<keyword evidence="4" id="KW-0997">Cell inner membrane</keyword>
<sequence>MDYLVVFLFGITLGSFYNVLIYRLPRNVSVVFPSSHCPECKERIRWYDNIPLISFLLLRGKCRSCGARISLQYPLVELSSGLLALYSYFKWGLSLDALVYFAFFSALMVASLIDLKFFIIPDLITLPGIVLGLGSSFFRSDITVSQSFLGAIVGFLIPAFVYLYYVKVRKMEGLGFGDVKLLTLIGSVTGVYGVFSALFLGSLFGLLFALPSIVRNKNVQFVIPFGPFLSLGCFVGVLFKSEIMSFLLPL</sequence>
<dbReference type="Gene3D" id="1.20.120.1220">
    <property type="match status" value="1"/>
</dbReference>
<evidence type="ECO:0000313" key="13">
    <source>
        <dbReference type="EMBL" id="RLJ70886.1"/>
    </source>
</evidence>
<dbReference type="GO" id="GO:0006465">
    <property type="term" value="P:signal peptide processing"/>
    <property type="evidence" value="ECO:0007669"/>
    <property type="project" value="TreeGrafter"/>
</dbReference>
<name>A0A497XPH3_9AQUI</name>
<dbReference type="RefSeq" id="WP_121011325.1">
    <property type="nucleotide sequence ID" value="NZ_RCCJ01000001.1"/>
</dbReference>
<keyword evidence="5 9" id="KW-0812">Transmembrane</keyword>
<keyword evidence="6 10" id="KW-1133">Transmembrane helix</keyword>
<feature type="transmembrane region" description="Helical" evidence="10">
    <location>
        <begin position="119"/>
        <end position="138"/>
    </location>
</feature>
<protein>
    <recommendedName>
        <fullName evidence="9">Prepilin leader peptidase/N-methyltransferase</fullName>
        <ecNumber evidence="9">2.1.1.-</ecNumber>
        <ecNumber evidence="9">3.4.23.43</ecNumber>
    </recommendedName>
</protein>
<comment type="function">
    <text evidence="9">Plays an essential role in type IV pili and type II pseudopili formation by proteolytically removing the leader sequence from substrate proteins and subsequently monomethylating the alpha-amino group of the newly exposed N-terminal phenylalanine.</text>
</comment>
<evidence type="ECO:0000256" key="6">
    <source>
        <dbReference type="ARBA" id="ARBA00022989"/>
    </source>
</evidence>
<feature type="domain" description="Prepilin type IV endopeptidase peptidase" evidence="11">
    <location>
        <begin position="102"/>
        <end position="210"/>
    </location>
</feature>
<dbReference type="Proteomes" id="UP000267841">
    <property type="component" value="Unassembled WGS sequence"/>
</dbReference>
<feature type="transmembrane region" description="Helical" evidence="10">
    <location>
        <begin position="6"/>
        <end position="24"/>
    </location>
</feature>
<feature type="domain" description="Prepilin peptidase A24 N-terminal" evidence="12">
    <location>
        <begin position="8"/>
        <end position="90"/>
    </location>
</feature>
<evidence type="ECO:0000256" key="7">
    <source>
        <dbReference type="ARBA" id="ARBA00023136"/>
    </source>
</evidence>
<evidence type="ECO:0000256" key="3">
    <source>
        <dbReference type="ARBA" id="ARBA00022475"/>
    </source>
</evidence>
<dbReference type="AlphaFoldDB" id="A0A497XPH3"/>
<proteinExistence type="inferred from homology"/>
<evidence type="ECO:0000313" key="14">
    <source>
        <dbReference type="Proteomes" id="UP000267841"/>
    </source>
</evidence>
<dbReference type="PRINTS" id="PR00864">
    <property type="entry name" value="PREPILNPTASE"/>
</dbReference>
<dbReference type="GO" id="GO:0005886">
    <property type="term" value="C:plasma membrane"/>
    <property type="evidence" value="ECO:0007669"/>
    <property type="project" value="UniProtKB-SubCell"/>
</dbReference>
<dbReference type="EC" id="2.1.1.-" evidence="9"/>
<dbReference type="EMBL" id="RCCJ01000001">
    <property type="protein sequence ID" value="RLJ70886.1"/>
    <property type="molecule type" value="Genomic_DNA"/>
</dbReference>
<evidence type="ECO:0000256" key="8">
    <source>
        <dbReference type="RuleBase" id="RU003793"/>
    </source>
</evidence>
<feature type="transmembrane region" description="Helical" evidence="10">
    <location>
        <begin position="147"/>
        <end position="165"/>
    </location>
</feature>
<keyword evidence="9" id="KW-0808">Transferase</keyword>
<dbReference type="InterPro" id="IPR010627">
    <property type="entry name" value="Prepilin_pept_A24_N"/>
</dbReference>
<evidence type="ECO:0000256" key="1">
    <source>
        <dbReference type="ARBA" id="ARBA00004429"/>
    </source>
</evidence>
<evidence type="ECO:0000256" key="9">
    <source>
        <dbReference type="RuleBase" id="RU003794"/>
    </source>
</evidence>
<dbReference type="GO" id="GO:0032259">
    <property type="term" value="P:methylation"/>
    <property type="evidence" value="ECO:0007669"/>
    <property type="project" value="UniProtKB-KW"/>
</dbReference>
<dbReference type="EC" id="3.4.23.43" evidence="9"/>
<dbReference type="GO" id="GO:0008168">
    <property type="term" value="F:methyltransferase activity"/>
    <property type="evidence" value="ECO:0007669"/>
    <property type="project" value="UniProtKB-KW"/>
</dbReference>
<comment type="catalytic activity">
    <reaction evidence="9">
        <text>Typically cleaves a -Gly-|-Phe- bond to release an N-terminal, basic peptide of 5-8 residues from type IV prepilin, and then N-methylates the new N-terminal amino group, the methyl donor being S-adenosyl-L-methionine.</text>
        <dbReference type="EC" id="3.4.23.43"/>
    </reaction>
</comment>
<evidence type="ECO:0000256" key="5">
    <source>
        <dbReference type="ARBA" id="ARBA00022692"/>
    </source>
</evidence>
<feature type="transmembrane region" description="Helical" evidence="10">
    <location>
        <begin position="185"/>
        <end position="209"/>
    </location>
</feature>
<evidence type="ECO:0000259" key="12">
    <source>
        <dbReference type="Pfam" id="PF06750"/>
    </source>
</evidence>
<evidence type="ECO:0000256" key="4">
    <source>
        <dbReference type="ARBA" id="ARBA00022519"/>
    </source>
</evidence>
<dbReference type="OrthoDB" id="9789291at2"/>
<evidence type="ECO:0000256" key="10">
    <source>
        <dbReference type="SAM" id="Phobius"/>
    </source>
</evidence>
<dbReference type="PANTHER" id="PTHR30487">
    <property type="entry name" value="TYPE 4 PREPILIN-LIKE PROTEINS LEADER PEPTIDE-PROCESSING ENZYME"/>
    <property type="match status" value="1"/>
</dbReference>
<gene>
    <name evidence="13" type="ORF">BCF55_1173</name>
</gene>
<keyword evidence="9" id="KW-0645">Protease</keyword>
<keyword evidence="14" id="KW-1185">Reference proteome</keyword>
<dbReference type="PANTHER" id="PTHR30487:SF0">
    <property type="entry name" value="PREPILIN LEADER PEPTIDASE_N-METHYLTRANSFERASE-RELATED"/>
    <property type="match status" value="1"/>
</dbReference>
<reference evidence="13 14" key="1">
    <citation type="submission" date="2018-10" db="EMBL/GenBank/DDBJ databases">
        <title>Genomic Encyclopedia of Archaeal and Bacterial Type Strains, Phase II (KMG-II): from individual species to whole genera.</title>
        <authorList>
            <person name="Goeker M."/>
        </authorList>
    </citation>
    <scope>NUCLEOTIDE SEQUENCE [LARGE SCALE GENOMIC DNA]</scope>
    <source>
        <strain evidence="13 14">DSM 16510</strain>
    </source>
</reference>
<dbReference type="InterPro" id="IPR000045">
    <property type="entry name" value="Prepilin_IV_endopep_pep"/>
</dbReference>
<keyword evidence="7 10" id="KW-0472">Membrane</keyword>
<dbReference type="InterPro" id="IPR050882">
    <property type="entry name" value="Prepilin_peptidase/N-MTase"/>
</dbReference>
<dbReference type="InterPro" id="IPR014032">
    <property type="entry name" value="Peptidase_A24A_bac"/>
</dbReference>
<dbReference type="GO" id="GO:0004190">
    <property type="term" value="F:aspartic-type endopeptidase activity"/>
    <property type="evidence" value="ECO:0007669"/>
    <property type="project" value="UniProtKB-EC"/>
</dbReference>
<feature type="transmembrane region" description="Helical" evidence="10">
    <location>
        <begin position="221"/>
        <end position="239"/>
    </location>
</feature>
<keyword evidence="3" id="KW-1003">Cell membrane</keyword>
<organism evidence="13 14">
    <name type="scientific">Hydrogenivirga caldilitoris</name>
    <dbReference type="NCBI Taxonomy" id="246264"/>
    <lineage>
        <taxon>Bacteria</taxon>
        <taxon>Pseudomonadati</taxon>
        <taxon>Aquificota</taxon>
        <taxon>Aquificia</taxon>
        <taxon>Aquificales</taxon>
        <taxon>Aquificaceae</taxon>
        <taxon>Hydrogenivirga</taxon>
    </lineage>
</organism>
<comment type="caution">
    <text evidence="13">The sequence shown here is derived from an EMBL/GenBank/DDBJ whole genome shotgun (WGS) entry which is preliminary data.</text>
</comment>
<accession>A0A497XPH3</accession>
<keyword evidence="9" id="KW-0511">Multifunctional enzyme</keyword>
<feature type="transmembrane region" description="Helical" evidence="10">
    <location>
        <begin position="93"/>
        <end position="113"/>
    </location>
</feature>
<keyword evidence="9" id="KW-0378">Hydrolase</keyword>
<dbReference type="Pfam" id="PF01478">
    <property type="entry name" value="Peptidase_A24"/>
    <property type="match status" value="1"/>
</dbReference>
<comment type="similarity">
    <text evidence="2 8">Belongs to the peptidase A24 family.</text>
</comment>
<evidence type="ECO:0000256" key="2">
    <source>
        <dbReference type="ARBA" id="ARBA00005801"/>
    </source>
</evidence>
<keyword evidence="9" id="KW-0489">Methyltransferase</keyword>
<evidence type="ECO:0000259" key="11">
    <source>
        <dbReference type="Pfam" id="PF01478"/>
    </source>
</evidence>
<comment type="subcellular location">
    <subcellularLocation>
        <location evidence="1">Cell inner membrane</location>
        <topology evidence="1">Multi-pass membrane protein</topology>
    </subcellularLocation>
    <subcellularLocation>
        <location evidence="9">Cell membrane</location>
        <topology evidence="9">Multi-pass membrane protein</topology>
    </subcellularLocation>
</comment>